<dbReference type="PANTHER" id="PTHR47053:SF1">
    <property type="entry name" value="MUREIN DD-ENDOPEPTIDASE MEPH-RELATED"/>
    <property type="match status" value="1"/>
</dbReference>
<dbReference type="Gene3D" id="2.30.30.40">
    <property type="entry name" value="SH3 Domains"/>
    <property type="match status" value="1"/>
</dbReference>
<dbReference type="PANTHER" id="PTHR47053">
    <property type="entry name" value="MUREIN DD-ENDOPEPTIDASE MEPH-RELATED"/>
    <property type="match status" value="1"/>
</dbReference>
<dbReference type="InterPro" id="IPR000064">
    <property type="entry name" value="NLP_P60_dom"/>
</dbReference>
<dbReference type="PROSITE" id="PS51935">
    <property type="entry name" value="NLPC_P60"/>
    <property type="match status" value="1"/>
</dbReference>
<evidence type="ECO:0000256" key="2">
    <source>
        <dbReference type="ARBA" id="ARBA00022670"/>
    </source>
</evidence>
<evidence type="ECO:0000256" key="4">
    <source>
        <dbReference type="ARBA" id="ARBA00022807"/>
    </source>
</evidence>
<dbReference type="Pfam" id="PF00877">
    <property type="entry name" value="NLPC_P60"/>
    <property type="match status" value="1"/>
</dbReference>
<dbReference type="Pfam" id="PF18348">
    <property type="entry name" value="SH3_16"/>
    <property type="match status" value="1"/>
</dbReference>
<dbReference type="Gene3D" id="3.90.1720.10">
    <property type="entry name" value="endopeptidase domain like (from Nostoc punctiforme)"/>
    <property type="match status" value="1"/>
</dbReference>
<dbReference type="OrthoDB" id="9813368at2"/>
<keyword evidence="3" id="KW-0378">Hydrolase</keyword>
<evidence type="ECO:0000313" key="6">
    <source>
        <dbReference type="EMBL" id="ACU62869.1"/>
    </source>
</evidence>
<dbReference type="InterPro" id="IPR041382">
    <property type="entry name" value="SH3_16"/>
</dbReference>
<comment type="similarity">
    <text evidence="1">Belongs to the peptidase C40 family.</text>
</comment>
<gene>
    <name evidence="6" type="ordered locus">Cpin_5440</name>
</gene>
<keyword evidence="4" id="KW-0788">Thiol protease</keyword>
<organism evidence="6 7">
    <name type="scientific">Chitinophaga pinensis (strain ATCC 43595 / DSM 2588 / LMG 13176 / NBRC 15968 / NCIMB 11800 / UQM 2034)</name>
    <dbReference type="NCBI Taxonomy" id="485918"/>
    <lineage>
        <taxon>Bacteria</taxon>
        <taxon>Pseudomonadati</taxon>
        <taxon>Bacteroidota</taxon>
        <taxon>Chitinophagia</taxon>
        <taxon>Chitinophagales</taxon>
        <taxon>Chitinophagaceae</taxon>
        <taxon>Chitinophaga</taxon>
    </lineage>
</organism>
<reference evidence="6 7" key="2">
    <citation type="journal article" date="2010" name="Stand. Genomic Sci.">
        <title>Complete genome sequence of Chitinophaga pinensis type strain (UQM 2034).</title>
        <authorList>
            <person name="Glavina Del Rio T."/>
            <person name="Abt B."/>
            <person name="Spring S."/>
            <person name="Lapidus A."/>
            <person name="Nolan M."/>
            <person name="Tice H."/>
            <person name="Copeland A."/>
            <person name="Cheng J.F."/>
            <person name="Chen F."/>
            <person name="Bruce D."/>
            <person name="Goodwin L."/>
            <person name="Pitluck S."/>
            <person name="Ivanova N."/>
            <person name="Mavromatis K."/>
            <person name="Mikhailova N."/>
            <person name="Pati A."/>
            <person name="Chen A."/>
            <person name="Palaniappan K."/>
            <person name="Land M."/>
            <person name="Hauser L."/>
            <person name="Chang Y.J."/>
            <person name="Jeffries C.D."/>
            <person name="Chain P."/>
            <person name="Saunders E."/>
            <person name="Detter J.C."/>
            <person name="Brettin T."/>
            <person name="Rohde M."/>
            <person name="Goker M."/>
            <person name="Bristow J."/>
            <person name="Eisen J.A."/>
            <person name="Markowitz V."/>
            <person name="Hugenholtz P."/>
            <person name="Kyrpides N.C."/>
            <person name="Klenk H.P."/>
            <person name="Lucas S."/>
        </authorList>
    </citation>
    <scope>NUCLEOTIDE SEQUENCE [LARGE SCALE GENOMIC DNA]</scope>
    <source>
        <strain evidence="7">ATCC 43595 / DSM 2588 / LMG 13176 / NBRC 15968 / NCIMB 11800 / UQM 2034</strain>
    </source>
</reference>
<dbReference type="SUPFAM" id="SSF54001">
    <property type="entry name" value="Cysteine proteinases"/>
    <property type="match status" value="1"/>
</dbReference>
<feature type="domain" description="NlpC/P60" evidence="5">
    <location>
        <begin position="129"/>
        <end position="257"/>
    </location>
</feature>
<proteinExistence type="inferred from homology"/>
<dbReference type="AlphaFoldDB" id="A0A979GXY5"/>
<dbReference type="Proteomes" id="UP000002215">
    <property type="component" value="Chromosome"/>
</dbReference>
<dbReference type="EMBL" id="CP001699">
    <property type="protein sequence ID" value="ACU62869.1"/>
    <property type="molecule type" value="Genomic_DNA"/>
</dbReference>
<dbReference type="KEGG" id="cpi:Cpin_5440"/>
<dbReference type="InterPro" id="IPR038765">
    <property type="entry name" value="Papain-like_cys_pep_sf"/>
</dbReference>
<name>A0A979GXY5_CHIPD</name>
<dbReference type="InterPro" id="IPR051202">
    <property type="entry name" value="Peptidase_C40"/>
</dbReference>
<dbReference type="RefSeq" id="WP_012793037.1">
    <property type="nucleotide sequence ID" value="NC_013132.1"/>
</dbReference>
<evidence type="ECO:0000259" key="5">
    <source>
        <dbReference type="PROSITE" id="PS51935"/>
    </source>
</evidence>
<protein>
    <submittedName>
        <fullName evidence="6">NLP/P60 protein</fullName>
    </submittedName>
</protein>
<sequence length="263" mass="28996">MPYAITVVPIMPLRAEQSHKSEIISQALFGECSEIIATGSDGWVRVKCQYDGYEGWATVNHLETIDEALFNAPYTHYTASWVNQVLLNGKLLQAPFGCVVKHGTTDVTNWGKVSVQFEEPPAEIGNGNAVAITALTKASFLYLNTAYLWGGKSVFGVDCSGFTQTVFKTLGIHLLRDAYQQATQGMTVDFVQEAKTGDLAFFDNAEGRITHVGILLNDHEIIHASGKVRVDPIDNQGITNTDTGVRTHKLRIIKRYFQQQTIA</sequence>
<evidence type="ECO:0000256" key="1">
    <source>
        <dbReference type="ARBA" id="ARBA00007074"/>
    </source>
</evidence>
<dbReference type="GO" id="GO:0008234">
    <property type="term" value="F:cysteine-type peptidase activity"/>
    <property type="evidence" value="ECO:0007669"/>
    <property type="project" value="UniProtKB-KW"/>
</dbReference>
<dbReference type="GO" id="GO:0006508">
    <property type="term" value="P:proteolysis"/>
    <property type="evidence" value="ECO:0007669"/>
    <property type="project" value="UniProtKB-KW"/>
</dbReference>
<evidence type="ECO:0000313" key="7">
    <source>
        <dbReference type="Proteomes" id="UP000002215"/>
    </source>
</evidence>
<reference evidence="7" key="1">
    <citation type="submission" date="2009-08" db="EMBL/GenBank/DDBJ databases">
        <title>The complete genome of Chitinophaga pinensis DSM 2588.</title>
        <authorList>
            <consortium name="US DOE Joint Genome Institute (JGI-PGF)"/>
            <person name="Lucas S."/>
            <person name="Copeland A."/>
            <person name="Lapidus A."/>
            <person name="Glavina del Rio T."/>
            <person name="Dalin E."/>
            <person name="Tice H."/>
            <person name="Bruce D."/>
            <person name="Goodwin L."/>
            <person name="Pitluck S."/>
            <person name="Kyrpides N."/>
            <person name="Mavromatis K."/>
            <person name="Ivanova N."/>
            <person name="Mikhailova N."/>
            <person name="Sims D."/>
            <person name="Meinche L."/>
            <person name="Brettin T."/>
            <person name="Detter J.C."/>
            <person name="Han C."/>
            <person name="Larimer F."/>
            <person name="Land M."/>
            <person name="Hauser L."/>
            <person name="Markowitz V."/>
            <person name="Cheng J.-F."/>
            <person name="Hugenholtz P."/>
            <person name="Woyke T."/>
            <person name="Wu D."/>
            <person name="Spring S."/>
            <person name="Klenk H.-P."/>
            <person name="Eisen J.A."/>
        </authorList>
    </citation>
    <scope>NUCLEOTIDE SEQUENCE [LARGE SCALE GENOMIC DNA]</scope>
    <source>
        <strain evidence="7">ATCC 43595 / DSM 2588 / LMG 13176 / NBRC 15968 / NCIMB 11800 / UQM 2034</strain>
    </source>
</reference>
<evidence type="ECO:0000256" key="3">
    <source>
        <dbReference type="ARBA" id="ARBA00022801"/>
    </source>
</evidence>
<accession>A0A979GXY5</accession>
<keyword evidence="2" id="KW-0645">Protease</keyword>